<feature type="region of interest" description="Disordered" evidence="3">
    <location>
        <begin position="52"/>
        <end position="186"/>
    </location>
</feature>
<feature type="compositionally biased region" description="Polar residues" evidence="3">
    <location>
        <begin position="79"/>
        <end position="91"/>
    </location>
</feature>
<feature type="compositionally biased region" description="Basic and acidic residues" evidence="3">
    <location>
        <begin position="56"/>
        <end position="67"/>
    </location>
</feature>
<proteinExistence type="predicted"/>
<dbReference type="PANTHER" id="PTHR23140:SF0">
    <property type="entry name" value="U2 SNRNP-ASSOCIATED SURP MOTIF-CONTAINING PROTEIN"/>
    <property type="match status" value="1"/>
</dbReference>
<dbReference type="SUPFAM" id="SSF54928">
    <property type="entry name" value="RNA-binding domain, RBD"/>
    <property type="match status" value="1"/>
</dbReference>
<feature type="compositionally biased region" description="Basic and acidic residues" evidence="3">
    <location>
        <begin position="152"/>
        <end position="162"/>
    </location>
</feature>
<feature type="region of interest" description="Disordered" evidence="3">
    <location>
        <begin position="1"/>
        <end position="22"/>
    </location>
</feature>
<dbReference type="Pfam" id="PF01805">
    <property type="entry name" value="Surp"/>
    <property type="match status" value="1"/>
</dbReference>
<sequence>MSAAKRTLSKKEQEELKKKEDEKAAAEIYEEFLAAFEGSDGNKVKTFVRGGIVNASKDEHETDEKRGKIYKPSARFADQKNQPNQPSSNERPPSLLMIETKKPPLKKGEKEKKKSNLELFKEELKQIQEERDERHKTKGRLSRFEPPQSDSDGQRRSMDAPSRRNRSSGVLDDYAPGSHDVGDPSTTNLYLGNINPQMNEEMLCQEFGRFGPLASVKIMWPRTDEERARERNCGFVAFMNRRDAERALKNLNGKMIMSFEMKLGWGKAVPIPPHPIYIPPSMMEHTLPPPPSGLPFNAQPRERLKNPNAPMLPPPKNKEDFEKTLSQAIVKVVIPTERNLLALIHRMIEFVVREGPMFEAMIMNREINNPMFRFLFENQTPAHVYYRWKLYSILQGDAPTKWRTEDFRMFKNGSFWRPPPLNPYLHGMSEEQETEAFVEEPNKKGALKEEQRDKLEEILRGLTPRKNDIGDAMVFCLNNAEAAEEIVDCVTESLSILKTPLPKKIARLYLVSDVFFEFFIEINFETKLCQIFSDLNATYRTIQGHLQSENFKQRVMTCFRAWEDWAIYPEPFLIKLQNIFLGLVNIIEEKEIEEVPDDLDGAPIEEELDGAPLEDVDGIPIDAAPIDDLDGIPIKSLDDDLDGIPLDTSEESKKNEPIFKVAPSKWEAVDEAELEAQAVTTSKWELFDQHEESEEEENQKTKYTNNSFQPSFIFSQLSKTCEYCLVKMYFKWLLILQLKVMKFQDELESGKRPKKPGQSFQEQVEHYRDKLLQREKEKELERERERDKKDKEKSESRSKDKKEKEECTPTRKERKRRHSTSPSPSRSSGSRRAKSPSPKSERSERSERSHKETSRSRSSHKDSPRDVSKKAKRSPSGSRTPKRSRRSRSRSPKKSGKKSRSQSRSPHRSHKKSKKSKH</sequence>
<dbReference type="CDD" id="cd12223">
    <property type="entry name" value="RRM_SR140"/>
    <property type="match status" value="1"/>
</dbReference>
<dbReference type="SUPFAM" id="SSF109905">
    <property type="entry name" value="Surp module (SWAP domain)"/>
    <property type="match status" value="1"/>
</dbReference>
<feature type="domain" description="RRM" evidence="4">
    <location>
        <begin position="187"/>
        <end position="268"/>
    </location>
</feature>
<evidence type="ECO:0000313" key="8">
    <source>
        <dbReference type="Proteomes" id="UP000291020"/>
    </source>
</evidence>
<organism evidence="7 8">
    <name type="scientific">Gopherus agassizii</name>
    <name type="common">Agassiz's desert tortoise</name>
    <dbReference type="NCBI Taxonomy" id="38772"/>
    <lineage>
        <taxon>Eukaryota</taxon>
        <taxon>Metazoa</taxon>
        <taxon>Chordata</taxon>
        <taxon>Craniata</taxon>
        <taxon>Vertebrata</taxon>
        <taxon>Euteleostomi</taxon>
        <taxon>Archelosauria</taxon>
        <taxon>Testudinata</taxon>
        <taxon>Testudines</taxon>
        <taxon>Cryptodira</taxon>
        <taxon>Durocryptodira</taxon>
        <taxon>Testudinoidea</taxon>
        <taxon>Testudinidae</taxon>
        <taxon>Gopherus</taxon>
    </lineage>
</organism>
<keyword evidence="1 2" id="KW-0694">RNA-binding</keyword>
<dbReference type="AlphaFoldDB" id="A0A452HJG1"/>
<dbReference type="SMART" id="SM00648">
    <property type="entry name" value="SWAP"/>
    <property type="match status" value="1"/>
</dbReference>
<dbReference type="InterPro" id="IPR047488">
    <property type="entry name" value="SR140_cwf21"/>
</dbReference>
<dbReference type="Ensembl" id="ENSGAGT00000017199.1">
    <property type="protein sequence ID" value="ENSGAGP00000015053.1"/>
    <property type="gene ID" value="ENSGAGG00000010747.1"/>
</dbReference>
<feature type="domain" description="CID" evidence="6">
    <location>
        <begin position="447"/>
        <end position="584"/>
    </location>
</feature>
<dbReference type="PROSITE" id="PS50128">
    <property type="entry name" value="SURP"/>
    <property type="match status" value="1"/>
</dbReference>
<dbReference type="InterPro" id="IPR051485">
    <property type="entry name" value="SR-CTD_assoc_factor"/>
</dbReference>
<reference evidence="7" key="3">
    <citation type="submission" date="2025-09" db="UniProtKB">
        <authorList>
            <consortium name="Ensembl"/>
        </authorList>
    </citation>
    <scope>IDENTIFICATION</scope>
</reference>
<dbReference type="Gene3D" id="3.30.70.330">
    <property type="match status" value="1"/>
</dbReference>
<dbReference type="Pfam" id="PF00076">
    <property type="entry name" value="RRM_1"/>
    <property type="match status" value="1"/>
</dbReference>
<reference evidence="7" key="2">
    <citation type="submission" date="2025-08" db="UniProtKB">
        <authorList>
            <consortium name="Ensembl"/>
        </authorList>
    </citation>
    <scope>IDENTIFICATION</scope>
</reference>
<evidence type="ECO:0000259" key="5">
    <source>
        <dbReference type="PROSITE" id="PS50128"/>
    </source>
</evidence>
<dbReference type="PROSITE" id="PS50102">
    <property type="entry name" value="RRM"/>
    <property type="match status" value="1"/>
</dbReference>
<dbReference type="Pfam" id="PF04818">
    <property type="entry name" value="CID"/>
    <property type="match status" value="1"/>
</dbReference>
<feature type="region of interest" description="Disordered" evidence="3">
    <location>
        <begin position="749"/>
        <end position="918"/>
    </location>
</feature>
<feature type="compositionally biased region" description="Basic and acidic residues" evidence="3">
    <location>
        <begin position="9"/>
        <end position="22"/>
    </location>
</feature>
<dbReference type="InterPro" id="IPR000061">
    <property type="entry name" value="Surp"/>
</dbReference>
<evidence type="ECO:0000256" key="1">
    <source>
        <dbReference type="ARBA" id="ARBA00022884"/>
    </source>
</evidence>
<reference evidence="8" key="1">
    <citation type="journal article" date="2017" name="PLoS ONE">
        <title>The Agassiz's desert tortoise genome provides a resource for the conservation of a threatened species.</title>
        <authorList>
            <person name="Tollis M."/>
            <person name="DeNardo D.F."/>
            <person name="Cornelius J.A."/>
            <person name="Dolby G.A."/>
            <person name="Edwards T."/>
            <person name="Henen B.T."/>
            <person name="Karl A.E."/>
            <person name="Murphy R.W."/>
            <person name="Kusumi K."/>
        </authorList>
    </citation>
    <scope>NUCLEOTIDE SEQUENCE [LARGE SCALE GENOMIC DNA]</scope>
</reference>
<dbReference type="PROSITE" id="PS51391">
    <property type="entry name" value="CID"/>
    <property type="match status" value="1"/>
</dbReference>
<dbReference type="GO" id="GO:0006396">
    <property type="term" value="P:RNA processing"/>
    <property type="evidence" value="ECO:0007669"/>
    <property type="project" value="InterPro"/>
</dbReference>
<dbReference type="InterPro" id="IPR035967">
    <property type="entry name" value="SWAP/Surp_sf"/>
</dbReference>
<dbReference type="PANTHER" id="PTHR23140">
    <property type="entry name" value="RNA PROCESSING PROTEIN LD23810P"/>
    <property type="match status" value="1"/>
</dbReference>
<evidence type="ECO:0000313" key="7">
    <source>
        <dbReference type="Ensembl" id="ENSGAGP00000015053.1"/>
    </source>
</evidence>
<evidence type="ECO:0000256" key="2">
    <source>
        <dbReference type="PROSITE-ProRule" id="PRU00176"/>
    </source>
</evidence>
<dbReference type="GO" id="GO:0003723">
    <property type="term" value="F:RNA binding"/>
    <property type="evidence" value="ECO:0007669"/>
    <property type="project" value="UniProtKB-UniRule"/>
</dbReference>
<dbReference type="InterPro" id="IPR008942">
    <property type="entry name" value="ENTH_VHS"/>
</dbReference>
<feature type="compositionally biased region" description="Basic residues" evidence="3">
    <location>
        <begin position="880"/>
        <end position="918"/>
    </location>
</feature>
<dbReference type="SMART" id="SM01115">
    <property type="entry name" value="cwf21"/>
    <property type="match status" value="1"/>
</dbReference>
<dbReference type="InterPro" id="IPR013170">
    <property type="entry name" value="mRNA_splic_Cwf21_dom"/>
</dbReference>
<dbReference type="SMART" id="SM00360">
    <property type="entry name" value="RRM"/>
    <property type="match status" value="1"/>
</dbReference>
<accession>A0A452HJG1</accession>
<dbReference type="GO" id="GO:0005634">
    <property type="term" value="C:nucleus"/>
    <property type="evidence" value="ECO:0007669"/>
    <property type="project" value="TreeGrafter"/>
</dbReference>
<feature type="domain" description="SURP motif" evidence="5">
    <location>
        <begin position="343"/>
        <end position="386"/>
    </location>
</feature>
<keyword evidence="8" id="KW-1185">Reference proteome</keyword>
<feature type="compositionally biased region" description="Basic and acidic residues" evidence="3">
    <location>
        <begin position="763"/>
        <end position="811"/>
    </location>
</feature>
<evidence type="ECO:0000259" key="4">
    <source>
        <dbReference type="PROSITE" id="PS50102"/>
    </source>
</evidence>
<dbReference type="InterPro" id="IPR000504">
    <property type="entry name" value="RRM_dom"/>
</dbReference>
<dbReference type="FunFam" id="1.10.10.790:FF:000006">
    <property type="entry name" value="U2 snRNP-associated SURP motif-containing protein isoform X1"/>
    <property type="match status" value="1"/>
</dbReference>
<feature type="compositionally biased region" description="Basic and acidic residues" evidence="3">
    <location>
        <begin position="839"/>
        <end position="869"/>
    </location>
</feature>
<dbReference type="InterPro" id="IPR035009">
    <property type="entry name" value="SR140_RRM"/>
</dbReference>
<dbReference type="Gene3D" id="1.25.40.90">
    <property type="match status" value="1"/>
</dbReference>
<dbReference type="Proteomes" id="UP000291020">
    <property type="component" value="Unassembled WGS sequence"/>
</dbReference>
<dbReference type="InterPro" id="IPR012677">
    <property type="entry name" value="Nucleotide-bd_a/b_plait_sf"/>
</dbReference>
<dbReference type="FunFam" id="3.30.70.330:FF:000177">
    <property type="entry name" value="U2 snRNP-associated SURP motif-containing protein-like isoform X2"/>
    <property type="match status" value="1"/>
</dbReference>
<dbReference type="InterPro" id="IPR006569">
    <property type="entry name" value="CID_dom"/>
</dbReference>
<dbReference type="SMART" id="SM00582">
    <property type="entry name" value="RPR"/>
    <property type="match status" value="1"/>
</dbReference>
<evidence type="ECO:0000259" key="6">
    <source>
        <dbReference type="PROSITE" id="PS51391"/>
    </source>
</evidence>
<dbReference type="CDD" id="cd21370">
    <property type="entry name" value="cwf21_SR140"/>
    <property type="match status" value="1"/>
</dbReference>
<feature type="compositionally biased region" description="Basic and acidic residues" evidence="3">
    <location>
        <begin position="99"/>
        <end position="135"/>
    </location>
</feature>
<evidence type="ECO:0000256" key="3">
    <source>
        <dbReference type="SAM" id="MobiDB-lite"/>
    </source>
</evidence>
<dbReference type="InterPro" id="IPR035979">
    <property type="entry name" value="RBD_domain_sf"/>
</dbReference>
<dbReference type="Gene3D" id="1.10.10.790">
    <property type="entry name" value="Surp module"/>
    <property type="match status" value="1"/>
</dbReference>
<protein>
    <submittedName>
        <fullName evidence="7">Uncharacterized protein</fullName>
    </submittedName>
</protein>
<name>A0A452HJG1_9SAUR</name>